<keyword evidence="2" id="KW-0597">Phosphoprotein</keyword>
<evidence type="ECO:0000259" key="3">
    <source>
        <dbReference type="PROSITE" id="PS50110"/>
    </source>
</evidence>
<dbReference type="InterPro" id="IPR011006">
    <property type="entry name" value="CheY-like_superfamily"/>
</dbReference>
<dbReference type="PROSITE" id="PS50883">
    <property type="entry name" value="EAL"/>
    <property type="match status" value="1"/>
</dbReference>
<dbReference type="InterPro" id="IPR035919">
    <property type="entry name" value="EAL_sf"/>
</dbReference>
<dbReference type="PANTHER" id="PTHR44757:SF2">
    <property type="entry name" value="BIOFILM ARCHITECTURE MAINTENANCE PROTEIN MBAA"/>
    <property type="match status" value="1"/>
</dbReference>
<feature type="domain" description="GGDEF" evidence="5">
    <location>
        <begin position="239"/>
        <end position="372"/>
    </location>
</feature>
<dbReference type="Pfam" id="PF00072">
    <property type="entry name" value="Response_reg"/>
    <property type="match status" value="1"/>
</dbReference>
<feature type="domain" description="Response regulatory" evidence="3">
    <location>
        <begin position="11"/>
        <end position="126"/>
    </location>
</feature>
<evidence type="ECO:0000259" key="4">
    <source>
        <dbReference type="PROSITE" id="PS50883"/>
    </source>
</evidence>
<evidence type="ECO:0000256" key="1">
    <source>
        <dbReference type="ARBA" id="ARBA00051114"/>
    </source>
</evidence>
<accession>A0A1B9BYL7</accession>
<dbReference type="CDD" id="cd17551">
    <property type="entry name" value="REC_RpfG-like"/>
    <property type="match status" value="1"/>
</dbReference>
<dbReference type="Pfam" id="PF00563">
    <property type="entry name" value="EAL"/>
    <property type="match status" value="1"/>
</dbReference>
<feature type="modified residue" description="4-aspartylphosphate" evidence="2">
    <location>
        <position position="61"/>
    </location>
</feature>
<dbReference type="FunFam" id="3.20.20.450:FF:000001">
    <property type="entry name" value="Cyclic di-GMP phosphodiesterase yahA"/>
    <property type="match status" value="1"/>
</dbReference>
<reference evidence="6 7" key="1">
    <citation type="submission" date="2016-07" db="EMBL/GenBank/DDBJ databases">
        <title>Draft genome of a psychrotolerant acidophile Acidithiobacillus ferrivorans strain YL15.</title>
        <authorList>
            <person name="Peng T."/>
            <person name="Ma L."/>
            <person name="Nan M."/>
            <person name="An N."/>
            <person name="Wang M."/>
            <person name="Qiu G."/>
            <person name="Zeng W."/>
        </authorList>
    </citation>
    <scope>NUCLEOTIDE SEQUENCE [LARGE SCALE GENOMIC DNA]</scope>
    <source>
        <strain evidence="6 7">YL15</strain>
    </source>
</reference>
<dbReference type="NCBIfam" id="TIGR00254">
    <property type="entry name" value="GGDEF"/>
    <property type="match status" value="1"/>
</dbReference>
<name>A0A1B9BYL7_9PROT</name>
<dbReference type="Gene3D" id="3.30.70.270">
    <property type="match status" value="1"/>
</dbReference>
<dbReference type="SUPFAM" id="SSF141868">
    <property type="entry name" value="EAL domain-like"/>
    <property type="match status" value="1"/>
</dbReference>
<dbReference type="EMBL" id="MASQ01000086">
    <property type="protein sequence ID" value="OCB02822.1"/>
    <property type="molecule type" value="Genomic_DNA"/>
</dbReference>
<dbReference type="InterPro" id="IPR029787">
    <property type="entry name" value="Nucleotide_cyclase"/>
</dbReference>
<dbReference type="InterPro" id="IPR001789">
    <property type="entry name" value="Sig_transdc_resp-reg_receiver"/>
</dbReference>
<dbReference type="AlphaFoldDB" id="A0A1B9BYL7"/>
<feature type="domain" description="EAL" evidence="4">
    <location>
        <begin position="381"/>
        <end position="635"/>
    </location>
</feature>
<dbReference type="PROSITE" id="PS50110">
    <property type="entry name" value="RESPONSE_REGULATORY"/>
    <property type="match status" value="1"/>
</dbReference>
<dbReference type="FunFam" id="3.30.70.270:FF:000001">
    <property type="entry name" value="Diguanylate cyclase domain protein"/>
    <property type="match status" value="1"/>
</dbReference>
<dbReference type="SMART" id="SM00448">
    <property type="entry name" value="REC"/>
    <property type="match status" value="1"/>
</dbReference>
<dbReference type="SUPFAM" id="SSF52172">
    <property type="entry name" value="CheY-like"/>
    <property type="match status" value="1"/>
</dbReference>
<dbReference type="Gene3D" id="3.20.20.450">
    <property type="entry name" value="EAL domain"/>
    <property type="match status" value="1"/>
</dbReference>
<evidence type="ECO:0000313" key="7">
    <source>
        <dbReference type="Proteomes" id="UP000093129"/>
    </source>
</evidence>
<dbReference type="GO" id="GO:0000160">
    <property type="term" value="P:phosphorelay signal transduction system"/>
    <property type="evidence" value="ECO:0007669"/>
    <property type="project" value="InterPro"/>
</dbReference>
<dbReference type="RefSeq" id="WP_065413303.1">
    <property type="nucleotide sequence ID" value="NZ_MASQ01000086.1"/>
</dbReference>
<dbReference type="SMART" id="SM00267">
    <property type="entry name" value="GGDEF"/>
    <property type="match status" value="1"/>
</dbReference>
<dbReference type="SMART" id="SM00052">
    <property type="entry name" value="EAL"/>
    <property type="match status" value="1"/>
</dbReference>
<evidence type="ECO:0000259" key="5">
    <source>
        <dbReference type="PROSITE" id="PS50887"/>
    </source>
</evidence>
<dbReference type="Gene3D" id="3.40.50.2300">
    <property type="match status" value="1"/>
</dbReference>
<dbReference type="InterPro" id="IPR052155">
    <property type="entry name" value="Biofilm_reg_signaling"/>
</dbReference>
<dbReference type="GO" id="GO:0071732">
    <property type="term" value="P:cellular response to nitric oxide"/>
    <property type="evidence" value="ECO:0007669"/>
    <property type="project" value="UniProtKB-ARBA"/>
</dbReference>
<dbReference type="CDD" id="cd01949">
    <property type="entry name" value="GGDEF"/>
    <property type="match status" value="1"/>
</dbReference>
<comment type="caution">
    <text evidence="6">The sequence shown here is derived from an EMBL/GenBank/DDBJ whole genome shotgun (WGS) entry which is preliminary data.</text>
</comment>
<dbReference type="PROSITE" id="PS50887">
    <property type="entry name" value="GGDEF"/>
    <property type="match status" value="1"/>
</dbReference>
<comment type="catalytic activity">
    <reaction evidence="1">
        <text>3',3'-c-di-GMP + H2O = 5'-phosphoguanylyl(3'-&gt;5')guanosine + H(+)</text>
        <dbReference type="Rhea" id="RHEA:24902"/>
        <dbReference type="ChEBI" id="CHEBI:15377"/>
        <dbReference type="ChEBI" id="CHEBI:15378"/>
        <dbReference type="ChEBI" id="CHEBI:58754"/>
        <dbReference type="ChEBI" id="CHEBI:58805"/>
        <dbReference type="EC" id="3.1.4.52"/>
    </reaction>
    <physiologicalReaction direction="left-to-right" evidence="1">
        <dbReference type="Rhea" id="RHEA:24903"/>
    </physiologicalReaction>
</comment>
<dbReference type="Pfam" id="PF00990">
    <property type="entry name" value="GGDEF"/>
    <property type="match status" value="1"/>
</dbReference>
<dbReference type="Proteomes" id="UP000093129">
    <property type="component" value="Unassembled WGS sequence"/>
</dbReference>
<dbReference type="SUPFAM" id="SSF55073">
    <property type="entry name" value="Nucleotide cyclase"/>
    <property type="match status" value="1"/>
</dbReference>
<protein>
    <submittedName>
        <fullName evidence="6">Diguanylate cyclase</fullName>
    </submittedName>
</protein>
<evidence type="ECO:0000256" key="2">
    <source>
        <dbReference type="PROSITE-ProRule" id="PRU00169"/>
    </source>
</evidence>
<sequence length="647" mass="72092">MPSASDIFNASLLIVDDKEANVLLLERMLRGAGYASVASTTVSHAVCELHRKNRYDLILLDLQMPSMDGFQVMECLKAIELDGYLPVLVITAQPEHQLRALQAGAKDFISKPFDLPEVLMRIRNMLEVRLLHRESKHHCRRLEETVQELRTAESGLRTTKAALSKEKAALEEHVLQLQRANEHLVVATIKAHELADQIQVARDQIDYTAQHDALTGLPNRLLLQDRLGQAIEVARRQERPLAVMFLDLDRFKYVNDSLGHAVGDQLLQSVAQRLKSGLRHSDTISRQGGDEFIVLLPNIEHAEDAALSAGKILAALTPPHRIGEHEFHISVSIGISIYPDDGQDTEILLKSADAAMYYAKENGRNAYKFFEPEMNARVVRRQSIETELRRALERQEFVLHYQPVIHLLSGKTVGVEALIRWQHPEHGILLPDEFVPIAEECGLILPMGRWVLREACSQAQTWIQAGIPPLTVAINTSAFEFRGKNFVENIRATLAETGLAPHLLELEMTETVLMSDSASTNSVLNALVDMGIKLAIDDFGTGYSSLTYLRQYPVDALKIDQSFVRQMTSSTDSTSIVDAVINLGINLKKRTVAEGIETAEQHALLLALHCDEGQGYYFSPPVPAGEFAALLQSGILPLSEHRHRGTI</sequence>
<gene>
    <name evidence="6" type="ORF">BBC27_10980</name>
</gene>
<dbReference type="InterPro" id="IPR000160">
    <property type="entry name" value="GGDEF_dom"/>
</dbReference>
<organism evidence="6 7">
    <name type="scientific">Acidithiobacillus ferrivorans</name>
    <dbReference type="NCBI Taxonomy" id="160808"/>
    <lineage>
        <taxon>Bacteria</taxon>
        <taxon>Pseudomonadati</taxon>
        <taxon>Pseudomonadota</taxon>
        <taxon>Acidithiobacillia</taxon>
        <taxon>Acidithiobacillales</taxon>
        <taxon>Acidithiobacillaceae</taxon>
        <taxon>Acidithiobacillus</taxon>
    </lineage>
</organism>
<proteinExistence type="predicted"/>
<dbReference type="InterPro" id="IPR001633">
    <property type="entry name" value="EAL_dom"/>
</dbReference>
<dbReference type="GO" id="GO:0071111">
    <property type="term" value="F:cyclic-guanylate-specific phosphodiesterase activity"/>
    <property type="evidence" value="ECO:0007669"/>
    <property type="project" value="UniProtKB-EC"/>
</dbReference>
<evidence type="ECO:0000313" key="6">
    <source>
        <dbReference type="EMBL" id="OCB02822.1"/>
    </source>
</evidence>
<dbReference type="InterPro" id="IPR043128">
    <property type="entry name" value="Rev_trsase/Diguanyl_cyclase"/>
</dbReference>
<dbReference type="PANTHER" id="PTHR44757">
    <property type="entry name" value="DIGUANYLATE CYCLASE DGCP"/>
    <property type="match status" value="1"/>
</dbReference>
<dbReference type="CDD" id="cd01948">
    <property type="entry name" value="EAL"/>
    <property type="match status" value="1"/>
</dbReference>